<dbReference type="Gene3D" id="3.30.420.10">
    <property type="entry name" value="Ribonuclease H-like superfamily/Ribonuclease H"/>
    <property type="match status" value="1"/>
</dbReference>
<reference evidence="1 2" key="1">
    <citation type="journal article" date="2019" name="Commun. Biol.">
        <title>The bagworm genome reveals a unique fibroin gene that provides high tensile strength.</title>
        <authorList>
            <person name="Kono N."/>
            <person name="Nakamura H."/>
            <person name="Ohtoshi R."/>
            <person name="Tomita M."/>
            <person name="Numata K."/>
            <person name="Arakawa K."/>
        </authorList>
    </citation>
    <scope>NUCLEOTIDE SEQUENCE [LARGE SCALE GENOMIC DNA]</scope>
</reference>
<dbReference type="OrthoDB" id="616263at2759"/>
<evidence type="ECO:0000313" key="1">
    <source>
        <dbReference type="EMBL" id="GBP90628.1"/>
    </source>
</evidence>
<evidence type="ECO:0000313" key="2">
    <source>
        <dbReference type="Proteomes" id="UP000299102"/>
    </source>
</evidence>
<dbReference type="AlphaFoldDB" id="A0A4C1ZSD8"/>
<dbReference type="PANTHER" id="PTHR46060:SF1">
    <property type="entry name" value="MARINER MOS1 TRANSPOSASE-LIKE PROTEIN"/>
    <property type="match status" value="1"/>
</dbReference>
<dbReference type="InterPro" id="IPR052709">
    <property type="entry name" value="Transposase-MT_Hybrid"/>
</dbReference>
<organism evidence="1 2">
    <name type="scientific">Eumeta variegata</name>
    <name type="common">Bagworm moth</name>
    <name type="synonym">Eumeta japonica</name>
    <dbReference type="NCBI Taxonomy" id="151549"/>
    <lineage>
        <taxon>Eukaryota</taxon>
        <taxon>Metazoa</taxon>
        <taxon>Ecdysozoa</taxon>
        <taxon>Arthropoda</taxon>
        <taxon>Hexapoda</taxon>
        <taxon>Insecta</taxon>
        <taxon>Pterygota</taxon>
        <taxon>Neoptera</taxon>
        <taxon>Endopterygota</taxon>
        <taxon>Lepidoptera</taxon>
        <taxon>Glossata</taxon>
        <taxon>Ditrysia</taxon>
        <taxon>Tineoidea</taxon>
        <taxon>Psychidae</taxon>
        <taxon>Oiketicinae</taxon>
        <taxon>Eumeta</taxon>
    </lineage>
</organism>
<dbReference type="PANTHER" id="PTHR46060">
    <property type="entry name" value="MARINER MOS1 TRANSPOSASE-LIKE PROTEIN"/>
    <property type="match status" value="1"/>
</dbReference>
<proteinExistence type="predicted"/>
<accession>A0A4C1ZSD8</accession>
<keyword evidence="2" id="KW-1185">Reference proteome</keyword>
<name>A0A4C1ZSD8_EUMVA</name>
<dbReference type="InterPro" id="IPR036397">
    <property type="entry name" value="RNaseH_sf"/>
</dbReference>
<comment type="caution">
    <text evidence="1">The sequence shown here is derived from an EMBL/GenBank/DDBJ whole genome shotgun (WGS) entry which is preliminary data.</text>
</comment>
<dbReference type="STRING" id="151549.A0A4C1ZSD8"/>
<gene>
    <name evidence="1" type="ORF">EVAR_48856_1</name>
</gene>
<dbReference type="GO" id="GO:0003676">
    <property type="term" value="F:nucleic acid binding"/>
    <property type="evidence" value="ECO:0007669"/>
    <property type="project" value="InterPro"/>
</dbReference>
<sequence length="198" mass="22169">MESSNPLLSSSTDPAIQDEILMHNSKTRKTNLANECQMFIKAEDGGGDAHKSLKSTGDPHDSLLKNTTGVPDLPLDKGLPNTVTVLDAPDGGKSVLSRYSTFQFELKMMYPGHDKIIFPHDNARLHIAIPVKNYLKTLDWEVLPHPPYSPDIAPSDYHLFQSIAPALLEQRFTSYEDTKNWVDSWIVSKDTEFFKLGI</sequence>
<protein>
    <submittedName>
        <fullName evidence="1">Mariner Mos1 transposase</fullName>
    </submittedName>
</protein>
<dbReference type="Proteomes" id="UP000299102">
    <property type="component" value="Unassembled WGS sequence"/>
</dbReference>
<dbReference type="EMBL" id="BGZK01002099">
    <property type="protein sequence ID" value="GBP90628.1"/>
    <property type="molecule type" value="Genomic_DNA"/>
</dbReference>